<dbReference type="EMBL" id="LRBV02000003">
    <property type="status" value="NOT_ANNOTATED_CDS"/>
    <property type="molecule type" value="Genomic_DNA"/>
</dbReference>
<dbReference type="Gramene" id="QL03p063112:mrna">
    <property type="protein sequence ID" value="QL03p063112:mrna"/>
    <property type="gene ID" value="QL03p063112"/>
</dbReference>
<evidence type="ECO:0000313" key="2">
    <source>
        <dbReference type="Proteomes" id="UP000594261"/>
    </source>
</evidence>
<reference evidence="1" key="2">
    <citation type="submission" date="2021-01" db="UniProtKB">
        <authorList>
            <consortium name="EnsemblPlants"/>
        </authorList>
    </citation>
    <scope>IDENTIFICATION</scope>
</reference>
<accession>A0A7N2LAR4</accession>
<keyword evidence="2" id="KW-1185">Reference proteome</keyword>
<protein>
    <submittedName>
        <fullName evidence="1">Uncharacterized protein</fullName>
    </submittedName>
</protein>
<dbReference type="AlphaFoldDB" id="A0A7N2LAR4"/>
<dbReference type="Proteomes" id="UP000594261">
    <property type="component" value="Chromosome 3"/>
</dbReference>
<proteinExistence type="predicted"/>
<dbReference type="InParanoid" id="A0A7N2LAR4"/>
<name>A0A7N2LAR4_QUELO</name>
<evidence type="ECO:0000313" key="1">
    <source>
        <dbReference type="EnsemblPlants" id="QL03p063112:mrna"/>
    </source>
</evidence>
<sequence>MTSNRKKWLNPGDPKIPYFHYLIKIKQSKNCIKGFLDNKRKRLEAAEQIKQLVVDFYQGLLGTPNAISLRIRVHGYKQRLLTMKLDRLCSSREKIKPLDQMASLQKFSSRSSRLSNLMWWLSLHPIVNSRKLLFEVNSTPIAFVPKVPNPSTMADIKPIECAVSSTYVDLGSVSFSWVYLEMNSAAMN</sequence>
<reference evidence="1 2" key="1">
    <citation type="journal article" date="2016" name="G3 (Bethesda)">
        <title>First Draft Assembly and Annotation of the Genome of a California Endemic Oak Quercus lobata Nee (Fagaceae).</title>
        <authorList>
            <person name="Sork V.L."/>
            <person name="Fitz-Gibbon S.T."/>
            <person name="Puiu D."/>
            <person name="Crepeau M."/>
            <person name="Gugger P.F."/>
            <person name="Sherman R."/>
            <person name="Stevens K."/>
            <person name="Langley C.H."/>
            <person name="Pellegrini M."/>
            <person name="Salzberg S.L."/>
        </authorList>
    </citation>
    <scope>NUCLEOTIDE SEQUENCE [LARGE SCALE GENOMIC DNA]</scope>
    <source>
        <strain evidence="1 2">cv. SW786</strain>
    </source>
</reference>
<dbReference type="EnsemblPlants" id="QL03p063112:mrna">
    <property type="protein sequence ID" value="QL03p063112:mrna"/>
    <property type="gene ID" value="QL03p063112"/>
</dbReference>
<organism evidence="1 2">
    <name type="scientific">Quercus lobata</name>
    <name type="common">Valley oak</name>
    <dbReference type="NCBI Taxonomy" id="97700"/>
    <lineage>
        <taxon>Eukaryota</taxon>
        <taxon>Viridiplantae</taxon>
        <taxon>Streptophyta</taxon>
        <taxon>Embryophyta</taxon>
        <taxon>Tracheophyta</taxon>
        <taxon>Spermatophyta</taxon>
        <taxon>Magnoliopsida</taxon>
        <taxon>eudicotyledons</taxon>
        <taxon>Gunneridae</taxon>
        <taxon>Pentapetalae</taxon>
        <taxon>rosids</taxon>
        <taxon>fabids</taxon>
        <taxon>Fagales</taxon>
        <taxon>Fagaceae</taxon>
        <taxon>Quercus</taxon>
    </lineage>
</organism>